<proteinExistence type="predicted"/>
<dbReference type="HOGENOM" id="CLU_084603_3_0_4"/>
<dbReference type="STRING" id="1565605.PG1C_09820"/>
<dbReference type="SUPFAM" id="SSF53254">
    <property type="entry name" value="Phosphoglycerate mutase-like"/>
    <property type="match status" value="1"/>
</dbReference>
<dbReference type="PATRIC" id="fig|1565605.3.peg.2090"/>
<dbReference type="EMBL" id="CP010554">
    <property type="protein sequence ID" value="AJP48650.1"/>
    <property type="molecule type" value="Genomic_DNA"/>
</dbReference>
<evidence type="ECO:0000313" key="2">
    <source>
        <dbReference type="Proteomes" id="UP000061603"/>
    </source>
</evidence>
<dbReference type="Proteomes" id="UP000061603">
    <property type="component" value="Chromosome"/>
</dbReference>
<gene>
    <name evidence="1" type="ORF">PG1C_09820</name>
</gene>
<organism evidence="1 2">
    <name type="scientific">Rugosibacter aromaticivorans</name>
    <dbReference type="NCBI Taxonomy" id="1565605"/>
    <lineage>
        <taxon>Bacteria</taxon>
        <taxon>Pseudomonadati</taxon>
        <taxon>Pseudomonadota</taxon>
        <taxon>Betaproteobacteria</taxon>
        <taxon>Nitrosomonadales</taxon>
        <taxon>Sterolibacteriaceae</taxon>
        <taxon>Rugosibacter</taxon>
    </lineage>
</organism>
<dbReference type="CDD" id="cd07040">
    <property type="entry name" value="HP"/>
    <property type="match status" value="1"/>
</dbReference>
<keyword evidence="2" id="KW-1185">Reference proteome</keyword>
<dbReference type="InterPro" id="IPR013078">
    <property type="entry name" value="His_Pase_superF_clade-1"/>
</dbReference>
<accession>A0A0C5J9Q1</accession>
<dbReference type="KEGG" id="rbu:PG1C_09820"/>
<dbReference type="RefSeq" id="WP_202634648.1">
    <property type="nucleotide sequence ID" value="NZ_CP010554.1"/>
</dbReference>
<dbReference type="AlphaFoldDB" id="A0A0C5J9Q1"/>
<name>A0A0C5J9Q1_9PROT</name>
<sequence length="153" mass="17152">MDLILWRHAEAEEGGEALPDHKRRLTSRGEKQAKKVAHWLHQNLPRKRRILVSPAERTQQTANALELPYKVEKKVGVGATVADILAASNWPEDPGAVVIVGHQPTLGRVAALLLSGEENDWPMKKGAVWWFSSRMRESEPQIVLRAAINPDFL</sequence>
<dbReference type="Pfam" id="PF00300">
    <property type="entry name" value="His_Phos_1"/>
    <property type="match status" value="1"/>
</dbReference>
<reference evidence="1 2" key="1">
    <citation type="journal article" date="2015" name="Genome Announc.">
        <title>Complete Genome Sequence of a Novel Bacterium within the Family Rhodocyclaceae That Degrades Polycyclic Aromatic Hydrocarbons.</title>
        <authorList>
            <person name="Singleton D.R."/>
            <person name="Dickey A.N."/>
            <person name="Scholl E.H."/>
            <person name="Wright F.A."/>
            <person name="Aitken M.D."/>
        </authorList>
    </citation>
    <scope>NUCLEOTIDE SEQUENCE [LARGE SCALE GENOMIC DNA]</scope>
    <source>
        <strain evidence="2">PG1-Ca6</strain>
    </source>
</reference>
<dbReference type="Gene3D" id="3.40.50.1240">
    <property type="entry name" value="Phosphoglycerate mutase-like"/>
    <property type="match status" value="1"/>
</dbReference>
<protein>
    <submittedName>
        <fullName evidence="1">Phosphohistidine phosphatase</fullName>
    </submittedName>
</protein>
<dbReference type="InterPro" id="IPR029033">
    <property type="entry name" value="His_PPase_superfam"/>
</dbReference>
<dbReference type="SMART" id="SM00855">
    <property type="entry name" value="PGAM"/>
    <property type="match status" value="1"/>
</dbReference>
<evidence type="ECO:0000313" key="1">
    <source>
        <dbReference type="EMBL" id="AJP48650.1"/>
    </source>
</evidence>